<dbReference type="PANTHER" id="PTHR43692">
    <property type="entry name" value="UDP-N-ACETYLMURAMOYLALANINE--D-GLUTAMATE LIGASE"/>
    <property type="match status" value="1"/>
</dbReference>
<evidence type="ECO:0000256" key="15">
    <source>
        <dbReference type="ARBA" id="ARBA00032324"/>
    </source>
</evidence>
<dbReference type="Pfam" id="PF08245">
    <property type="entry name" value="Mur_ligase_M"/>
    <property type="match status" value="1"/>
</dbReference>
<comment type="similarity">
    <text evidence="4 17">Belongs to the MurCDEF family.</text>
</comment>
<evidence type="ECO:0000256" key="10">
    <source>
        <dbReference type="ARBA" id="ARBA00022840"/>
    </source>
</evidence>
<dbReference type="InterPro" id="IPR036615">
    <property type="entry name" value="Mur_ligase_C_dom_sf"/>
</dbReference>
<evidence type="ECO:0000256" key="18">
    <source>
        <dbReference type="RuleBase" id="RU003664"/>
    </source>
</evidence>
<dbReference type="SUPFAM" id="SSF53623">
    <property type="entry name" value="MurD-like peptide ligases, catalytic domain"/>
    <property type="match status" value="1"/>
</dbReference>
<keyword evidence="13 17" id="KW-0961">Cell wall biogenesis/degradation</keyword>
<dbReference type="SUPFAM" id="SSF51984">
    <property type="entry name" value="MurCD N-terminal domain"/>
    <property type="match status" value="1"/>
</dbReference>
<dbReference type="Gene3D" id="3.40.1190.10">
    <property type="entry name" value="Mur-like, catalytic domain"/>
    <property type="match status" value="1"/>
</dbReference>
<evidence type="ECO:0000256" key="1">
    <source>
        <dbReference type="ARBA" id="ARBA00002734"/>
    </source>
</evidence>
<evidence type="ECO:0000256" key="12">
    <source>
        <dbReference type="ARBA" id="ARBA00022984"/>
    </source>
</evidence>
<evidence type="ECO:0000313" key="22">
    <source>
        <dbReference type="Proteomes" id="UP001229346"/>
    </source>
</evidence>
<evidence type="ECO:0000256" key="13">
    <source>
        <dbReference type="ARBA" id="ARBA00023316"/>
    </source>
</evidence>
<evidence type="ECO:0000256" key="6">
    <source>
        <dbReference type="ARBA" id="ARBA00015655"/>
    </source>
</evidence>
<evidence type="ECO:0000259" key="19">
    <source>
        <dbReference type="Pfam" id="PF02875"/>
    </source>
</evidence>
<keyword evidence="22" id="KW-1185">Reference proteome</keyword>
<comment type="caution">
    <text evidence="21">The sequence shown here is derived from an EMBL/GenBank/DDBJ whole genome shotgun (WGS) entry which is preliminary data.</text>
</comment>
<protein>
    <recommendedName>
        <fullName evidence="6 17">UDP-N-acetylmuramoylalanine--D-glutamate ligase</fullName>
        <ecNumber evidence="5 17">6.3.2.9</ecNumber>
    </recommendedName>
    <alternativeName>
        <fullName evidence="15 17">D-glutamic acid-adding enzyme</fullName>
    </alternativeName>
    <alternativeName>
        <fullName evidence="14 17">UDP-N-acetylmuramoyl-L-alanyl-D-glutamate synthetase</fullName>
    </alternativeName>
</protein>
<feature type="domain" description="Mur ligase C-terminal" evidence="19">
    <location>
        <begin position="336"/>
        <end position="457"/>
    </location>
</feature>
<keyword evidence="9 17" id="KW-0547">Nucleotide-binding</keyword>
<dbReference type="RefSeq" id="WP_307203797.1">
    <property type="nucleotide sequence ID" value="NZ_JAUSSU010000004.1"/>
</dbReference>
<dbReference type="InterPro" id="IPR036565">
    <property type="entry name" value="Mur-like_cat_sf"/>
</dbReference>
<dbReference type="InterPro" id="IPR005762">
    <property type="entry name" value="MurD"/>
</dbReference>
<keyword evidence="12 17" id="KW-0573">Peptidoglycan synthesis</keyword>
<name>A0ABT9U1I5_PAEHA</name>
<proteinExistence type="inferred from homology"/>
<keyword evidence="17 18" id="KW-0132">Cell division</keyword>
<keyword evidence="8 17" id="KW-0436">Ligase</keyword>
<evidence type="ECO:0000256" key="9">
    <source>
        <dbReference type="ARBA" id="ARBA00022741"/>
    </source>
</evidence>
<evidence type="ECO:0000256" key="2">
    <source>
        <dbReference type="ARBA" id="ARBA00004496"/>
    </source>
</evidence>
<comment type="catalytic activity">
    <reaction evidence="16 17 18">
        <text>UDP-N-acetyl-alpha-D-muramoyl-L-alanine + D-glutamate + ATP = UDP-N-acetyl-alpha-D-muramoyl-L-alanyl-D-glutamate + ADP + phosphate + H(+)</text>
        <dbReference type="Rhea" id="RHEA:16429"/>
        <dbReference type="ChEBI" id="CHEBI:15378"/>
        <dbReference type="ChEBI" id="CHEBI:29986"/>
        <dbReference type="ChEBI" id="CHEBI:30616"/>
        <dbReference type="ChEBI" id="CHEBI:43474"/>
        <dbReference type="ChEBI" id="CHEBI:83898"/>
        <dbReference type="ChEBI" id="CHEBI:83900"/>
        <dbReference type="ChEBI" id="CHEBI:456216"/>
        <dbReference type="EC" id="6.3.2.9"/>
    </reaction>
</comment>
<keyword evidence="11 17" id="KW-0133">Cell shape</keyword>
<dbReference type="PANTHER" id="PTHR43692:SF1">
    <property type="entry name" value="UDP-N-ACETYLMURAMOYLALANINE--D-GLUTAMATE LIGASE"/>
    <property type="match status" value="1"/>
</dbReference>
<dbReference type="InterPro" id="IPR004101">
    <property type="entry name" value="Mur_ligase_C"/>
</dbReference>
<comment type="pathway">
    <text evidence="3 17 18">Cell wall biogenesis; peptidoglycan biosynthesis.</text>
</comment>
<gene>
    <name evidence="17" type="primary">murD</name>
    <name evidence="21" type="ORF">J2T15_002303</name>
</gene>
<dbReference type="SUPFAM" id="SSF53244">
    <property type="entry name" value="MurD-like peptide ligases, peptide-binding domain"/>
    <property type="match status" value="1"/>
</dbReference>
<dbReference type="NCBIfam" id="TIGR01087">
    <property type="entry name" value="murD"/>
    <property type="match status" value="1"/>
</dbReference>
<comment type="function">
    <text evidence="1 17 18">Cell wall formation. Catalyzes the addition of glutamate to the nucleotide precursor UDP-N-acetylmuramoyl-L-alanine (UMA).</text>
</comment>
<evidence type="ECO:0000256" key="8">
    <source>
        <dbReference type="ARBA" id="ARBA00022598"/>
    </source>
</evidence>
<reference evidence="21 22" key="1">
    <citation type="submission" date="2023-07" db="EMBL/GenBank/DDBJ databases">
        <title>Sorghum-associated microbial communities from plants grown in Nebraska, USA.</title>
        <authorList>
            <person name="Schachtman D."/>
        </authorList>
    </citation>
    <scope>NUCLEOTIDE SEQUENCE [LARGE SCALE GENOMIC DNA]</scope>
    <source>
        <strain evidence="21 22">CC482</strain>
    </source>
</reference>
<evidence type="ECO:0000256" key="4">
    <source>
        <dbReference type="ARBA" id="ARBA00010416"/>
    </source>
</evidence>
<dbReference type="Proteomes" id="UP001229346">
    <property type="component" value="Unassembled WGS sequence"/>
</dbReference>
<evidence type="ECO:0000256" key="16">
    <source>
        <dbReference type="ARBA" id="ARBA00047632"/>
    </source>
</evidence>
<dbReference type="Pfam" id="PF21799">
    <property type="entry name" value="MurD-like_N"/>
    <property type="match status" value="1"/>
</dbReference>
<keyword evidence="17 18" id="KW-0131">Cell cycle</keyword>
<organism evidence="21 22">
    <name type="scientific">Paenibacillus harenae</name>
    <dbReference type="NCBI Taxonomy" id="306543"/>
    <lineage>
        <taxon>Bacteria</taxon>
        <taxon>Bacillati</taxon>
        <taxon>Bacillota</taxon>
        <taxon>Bacilli</taxon>
        <taxon>Bacillales</taxon>
        <taxon>Paenibacillaceae</taxon>
        <taxon>Paenibacillus</taxon>
    </lineage>
</organism>
<evidence type="ECO:0000256" key="7">
    <source>
        <dbReference type="ARBA" id="ARBA00022490"/>
    </source>
</evidence>
<feature type="binding site" evidence="17">
    <location>
        <begin position="119"/>
        <end position="125"/>
    </location>
    <ligand>
        <name>ATP</name>
        <dbReference type="ChEBI" id="CHEBI:30616"/>
    </ligand>
</feature>
<dbReference type="EMBL" id="JAUSSU010000004">
    <property type="protein sequence ID" value="MDQ0112868.1"/>
    <property type="molecule type" value="Genomic_DNA"/>
</dbReference>
<evidence type="ECO:0000256" key="5">
    <source>
        <dbReference type="ARBA" id="ARBA00012212"/>
    </source>
</evidence>
<feature type="domain" description="Mur ligase central" evidence="20">
    <location>
        <begin position="117"/>
        <end position="313"/>
    </location>
</feature>
<dbReference type="GO" id="GO:0008764">
    <property type="term" value="F:UDP-N-acetylmuramoylalanine-D-glutamate ligase activity"/>
    <property type="evidence" value="ECO:0007669"/>
    <property type="project" value="UniProtKB-EC"/>
</dbReference>
<comment type="subcellular location">
    <subcellularLocation>
        <location evidence="2 17 18">Cytoplasm</location>
    </subcellularLocation>
</comment>
<keyword evidence="7 17" id="KW-0963">Cytoplasm</keyword>
<evidence type="ECO:0000256" key="17">
    <source>
        <dbReference type="HAMAP-Rule" id="MF_00639"/>
    </source>
</evidence>
<evidence type="ECO:0000256" key="3">
    <source>
        <dbReference type="ARBA" id="ARBA00004752"/>
    </source>
</evidence>
<dbReference type="Gene3D" id="3.40.50.720">
    <property type="entry name" value="NAD(P)-binding Rossmann-like Domain"/>
    <property type="match status" value="1"/>
</dbReference>
<evidence type="ECO:0000313" key="21">
    <source>
        <dbReference type="EMBL" id="MDQ0112868.1"/>
    </source>
</evidence>
<accession>A0ABT9U1I5</accession>
<evidence type="ECO:0000256" key="14">
    <source>
        <dbReference type="ARBA" id="ARBA00030398"/>
    </source>
</evidence>
<sequence length="480" mass="51394">MNHPSAYRDKRVIVLGLARSGVSVAKVFHSLGAEVVVNDMKKRELCPEADELTALGISVLCGYHPSDLVTADTALLVKNPGIPYTAAPVQQAIEHGVEIITEVEAAYWLSPAPIIGITGSNGKTTTTTWLGELLTAAGLKPIIAGNIGRPLCEAALEATPEDWLVAELSSFQLKGTNAFRPRIGLLLNLAETHLDYHGGMDDYVASKAKLFVNQTAEDIAVLNWDDPICRRISEGLEAKLLPFSLYERLETGVYVEPPFSREDGSPNAGCEPVARQIVYRSAASEDAKVVVPVDELGIPGRHNVANALAAVAASIAAGAAIERLVEPLRQFKAVEHRLEYVREAGGVKYYNDSKATNPASTMMAIGSLPGKIVLIAGGLDRGSDYMELLPIFRDRLKGLVALGETRGKLARVAELAGLGSVEIAEPVEDAERTLRQAVKQAAALAGPGDIVLLSPACASWDMFASYEQRGRIFKESAHTL</sequence>
<dbReference type="Gene3D" id="3.90.190.20">
    <property type="entry name" value="Mur ligase, C-terminal domain"/>
    <property type="match status" value="1"/>
</dbReference>
<dbReference type="InterPro" id="IPR013221">
    <property type="entry name" value="Mur_ligase_cen"/>
</dbReference>
<evidence type="ECO:0000259" key="20">
    <source>
        <dbReference type="Pfam" id="PF08245"/>
    </source>
</evidence>
<evidence type="ECO:0000256" key="11">
    <source>
        <dbReference type="ARBA" id="ARBA00022960"/>
    </source>
</evidence>
<dbReference type="EC" id="6.3.2.9" evidence="5 17"/>
<dbReference type="HAMAP" id="MF_00639">
    <property type="entry name" value="MurD"/>
    <property type="match status" value="1"/>
</dbReference>
<dbReference type="Pfam" id="PF02875">
    <property type="entry name" value="Mur_ligase_C"/>
    <property type="match status" value="1"/>
</dbReference>
<keyword evidence="10 17" id="KW-0067">ATP-binding</keyword>